<sequence length="301" mass="30504">DTSTLADEDVLGALSYQWSRDGSPIDGATSSTYTLEQADVGAEITVAVSYTDGQGTAESVTSAATTAVTNVSHSPIGGVLIIGLALEDEVLFAFTSTLADEDGLGALSYQWSRDGSPIDGATSDSYTLTQDDVGAEITVAVSYTDGEGTAESVTSSATTAVTNVSHSPTGGVTITGTATEDEVLTADTSTLADEDGLGALSYQWSRDGSPIDGATSDNYTLTQEDVGTAITVEVSYTDGEGTAESVTSSATSAVANVNDDPTGGVTITGTATEDEVLTADTSTLADEDVLGALSYQWSRDG</sequence>
<reference evidence="1" key="1">
    <citation type="journal article" date="2014" name="Front. Microbiol.">
        <title>High frequency of phylogenetically diverse reductive dehalogenase-homologous genes in deep subseafloor sedimentary metagenomes.</title>
        <authorList>
            <person name="Kawai M."/>
            <person name="Futagami T."/>
            <person name="Toyoda A."/>
            <person name="Takaki Y."/>
            <person name="Nishi S."/>
            <person name="Hori S."/>
            <person name="Arai W."/>
            <person name="Tsubouchi T."/>
            <person name="Morono Y."/>
            <person name="Uchiyama I."/>
            <person name="Ito T."/>
            <person name="Fujiyama A."/>
            <person name="Inagaki F."/>
            <person name="Takami H."/>
        </authorList>
    </citation>
    <scope>NUCLEOTIDE SEQUENCE</scope>
    <source>
        <strain evidence="1">Expedition CK06-06</strain>
    </source>
</reference>
<feature type="non-terminal residue" evidence="1">
    <location>
        <position position="301"/>
    </location>
</feature>
<gene>
    <name evidence="1" type="ORF">S01H1_19643</name>
</gene>
<dbReference type="EMBL" id="BARS01010635">
    <property type="protein sequence ID" value="GAF95757.1"/>
    <property type="molecule type" value="Genomic_DNA"/>
</dbReference>
<protein>
    <recommendedName>
        <fullName evidence="2">Ig-like domain-containing protein</fullName>
    </recommendedName>
</protein>
<evidence type="ECO:0008006" key="2">
    <source>
        <dbReference type="Google" id="ProtNLM"/>
    </source>
</evidence>
<name>X0U5V9_9ZZZZ</name>
<evidence type="ECO:0000313" key="1">
    <source>
        <dbReference type="EMBL" id="GAF95757.1"/>
    </source>
</evidence>
<accession>X0U5V9</accession>
<comment type="caution">
    <text evidence="1">The sequence shown here is derived from an EMBL/GenBank/DDBJ whole genome shotgun (WGS) entry which is preliminary data.</text>
</comment>
<dbReference type="Gene3D" id="2.60.40.2700">
    <property type="match status" value="4"/>
</dbReference>
<organism evidence="1">
    <name type="scientific">marine sediment metagenome</name>
    <dbReference type="NCBI Taxonomy" id="412755"/>
    <lineage>
        <taxon>unclassified sequences</taxon>
        <taxon>metagenomes</taxon>
        <taxon>ecological metagenomes</taxon>
    </lineage>
</organism>
<dbReference type="AlphaFoldDB" id="X0U5V9"/>
<proteinExistence type="predicted"/>
<feature type="non-terminal residue" evidence="1">
    <location>
        <position position="1"/>
    </location>
</feature>